<evidence type="ECO:0000259" key="9">
    <source>
        <dbReference type="PROSITE" id="PS50112"/>
    </source>
</evidence>
<feature type="domain" description="Histidine kinase" evidence="8">
    <location>
        <begin position="645"/>
        <end position="856"/>
    </location>
</feature>
<dbReference type="Gene3D" id="1.10.287.130">
    <property type="match status" value="1"/>
</dbReference>
<dbReference type="Pfam" id="PF00512">
    <property type="entry name" value="HisKA"/>
    <property type="match status" value="1"/>
</dbReference>
<dbReference type="Pfam" id="PF02518">
    <property type="entry name" value="HATPase_c"/>
    <property type="match status" value="1"/>
</dbReference>
<dbReference type="CDD" id="cd00082">
    <property type="entry name" value="HisKA"/>
    <property type="match status" value="1"/>
</dbReference>
<proteinExistence type="predicted"/>
<organism evidence="11 12">
    <name type="scientific">Gimesia fumaroli</name>
    <dbReference type="NCBI Taxonomy" id="2527976"/>
    <lineage>
        <taxon>Bacteria</taxon>
        <taxon>Pseudomonadati</taxon>
        <taxon>Planctomycetota</taxon>
        <taxon>Planctomycetia</taxon>
        <taxon>Planctomycetales</taxon>
        <taxon>Planctomycetaceae</taxon>
        <taxon>Gimesia</taxon>
    </lineage>
</organism>
<dbReference type="RefSeq" id="WP_145310963.1">
    <property type="nucleotide sequence ID" value="NZ_CP037452.1"/>
</dbReference>
<evidence type="ECO:0000313" key="11">
    <source>
        <dbReference type="EMBL" id="QDV51627.1"/>
    </source>
</evidence>
<keyword evidence="3" id="KW-0597">Phosphoprotein</keyword>
<dbReference type="InterPro" id="IPR036890">
    <property type="entry name" value="HATPase_C_sf"/>
</dbReference>
<dbReference type="SUPFAM" id="SSF47384">
    <property type="entry name" value="Homodimeric domain of signal transducing histidine kinase"/>
    <property type="match status" value="1"/>
</dbReference>
<keyword evidence="4 11" id="KW-0808">Transferase</keyword>
<comment type="catalytic activity">
    <reaction evidence="1">
        <text>ATP + protein L-histidine = ADP + protein N-phospho-L-histidine.</text>
        <dbReference type="EC" id="2.7.13.3"/>
    </reaction>
</comment>
<evidence type="ECO:0000256" key="6">
    <source>
        <dbReference type="SAM" id="Coils"/>
    </source>
</evidence>
<feature type="domain" description="PAC" evidence="10">
    <location>
        <begin position="573"/>
        <end position="625"/>
    </location>
</feature>
<dbReference type="InterPro" id="IPR000700">
    <property type="entry name" value="PAS-assoc_C"/>
</dbReference>
<dbReference type="Gene3D" id="2.10.70.100">
    <property type="match status" value="1"/>
</dbReference>
<evidence type="ECO:0000313" key="12">
    <source>
        <dbReference type="Proteomes" id="UP000318313"/>
    </source>
</evidence>
<dbReference type="InterPro" id="IPR000014">
    <property type="entry name" value="PAS"/>
</dbReference>
<dbReference type="PROSITE" id="PS50113">
    <property type="entry name" value="PAC"/>
    <property type="match status" value="2"/>
</dbReference>
<feature type="domain" description="PAS" evidence="9">
    <location>
        <begin position="523"/>
        <end position="570"/>
    </location>
</feature>
<keyword evidence="12" id="KW-1185">Reference proteome</keyword>
<dbReference type="Proteomes" id="UP000318313">
    <property type="component" value="Chromosome"/>
</dbReference>
<evidence type="ECO:0000256" key="1">
    <source>
        <dbReference type="ARBA" id="ARBA00000085"/>
    </source>
</evidence>
<keyword evidence="7" id="KW-0812">Transmembrane</keyword>
<dbReference type="InterPro" id="IPR035965">
    <property type="entry name" value="PAS-like_dom_sf"/>
</dbReference>
<evidence type="ECO:0000256" key="4">
    <source>
        <dbReference type="ARBA" id="ARBA00022679"/>
    </source>
</evidence>
<feature type="transmembrane region" description="Helical" evidence="7">
    <location>
        <begin position="83"/>
        <end position="103"/>
    </location>
</feature>
<dbReference type="InterPro" id="IPR005467">
    <property type="entry name" value="His_kinase_dom"/>
</dbReference>
<dbReference type="Pfam" id="PF08448">
    <property type="entry name" value="PAS_4"/>
    <property type="match status" value="1"/>
</dbReference>
<dbReference type="PANTHER" id="PTHR43304">
    <property type="entry name" value="PHYTOCHROME-LIKE PROTEIN CPH1"/>
    <property type="match status" value="1"/>
</dbReference>
<evidence type="ECO:0000256" key="7">
    <source>
        <dbReference type="SAM" id="Phobius"/>
    </source>
</evidence>
<keyword evidence="7" id="KW-1133">Transmembrane helix</keyword>
<dbReference type="PROSITE" id="PS50112">
    <property type="entry name" value="PAS"/>
    <property type="match status" value="1"/>
</dbReference>
<dbReference type="InterPro" id="IPR001610">
    <property type="entry name" value="PAC"/>
</dbReference>
<evidence type="ECO:0000256" key="3">
    <source>
        <dbReference type="ARBA" id="ARBA00022553"/>
    </source>
</evidence>
<dbReference type="SUPFAM" id="SSF55874">
    <property type="entry name" value="ATPase domain of HSP90 chaperone/DNA topoisomerase II/histidine kinase"/>
    <property type="match status" value="1"/>
</dbReference>
<reference evidence="11 12" key="1">
    <citation type="submission" date="2019-03" db="EMBL/GenBank/DDBJ databases">
        <title>Deep-cultivation of Planctomycetes and their phenomic and genomic characterization uncovers novel biology.</title>
        <authorList>
            <person name="Wiegand S."/>
            <person name="Jogler M."/>
            <person name="Boedeker C."/>
            <person name="Pinto D."/>
            <person name="Vollmers J."/>
            <person name="Rivas-Marin E."/>
            <person name="Kohn T."/>
            <person name="Peeters S.H."/>
            <person name="Heuer A."/>
            <person name="Rast P."/>
            <person name="Oberbeckmann S."/>
            <person name="Bunk B."/>
            <person name="Jeske O."/>
            <person name="Meyerdierks A."/>
            <person name="Storesund J.E."/>
            <person name="Kallscheuer N."/>
            <person name="Luecker S."/>
            <person name="Lage O.M."/>
            <person name="Pohl T."/>
            <person name="Merkel B.J."/>
            <person name="Hornburger P."/>
            <person name="Mueller R.-W."/>
            <person name="Bruemmer F."/>
            <person name="Labrenz M."/>
            <person name="Spormann A.M."/>
            <person name="Op den Camp H."/>
            <person name="Overmann J."/>
            <person name="Amann R."/>
            <person name="Jetten M.S.M."/>
            <person name="Mascher T."/>
            <person name="Medema M.H."/>
            <person name="Devos D.P."/>
            <person name="Kaster A.-K."/>
            <person name="Ovreas L."/>
            <person name="Rohde M."/>
            <person name="Galperin M.Y."/>
            <person name="Jogler C."/>
        </authorList>
    </citation>
    <scope>NUCLEOTIDE SEQUENCE [LARGE SCALE GENOMIC DNA]</scope>
    <source>
        <strain evidence="11 12">Enr17</strain>
    </source>
</reference>
<dbReference type="Pfam" id="PF08447">
    <property type="entry name" value="PAS_3"/>
    <property type="match status" value="1"/>
</dbReference>
<dbReference type="Gene3D" id="3.30.565.10">
    <property type="entry name" value="Histidine kinase-like ATPase, C-terminal domain"/>
    <property type="match status" value="1"/>
</dbReference>
<keyword evidence="5" id="KW-0418">Kinase</keyword>
<dbReference type="InterPro" id="IPR003594">
    <property type="entry name" value="HATPase_dom"/>
</dbReference>
<evidence type="ECO:0000259" key="10">
    <source>
        <dbReference type="PROSITE" id="PS50113"/>
    </source>
</evidence>
<keyword evidence="6" id="KW-0175">Coiled coil</keyword>
<dbReference type="CDD" id="cd00130">
    <property type="entry name" value="PAS"/>
    <property type="match status" value="2"/>
</dbReference>
<dbReference type="NCBIfam" id="TIGR00229">
    <property type="entry name" value="sensory_box"/>
    <property type="match status" value="2"/>
</dbReference>
<dbReference type="SMART" id="SM00091">
    <property type="entry name" value="PAS"/>
    <property type="match status" value="4"/>
</dbReference>
<feature type="coiled-coil region" evidence="6">
    <location>
        <begin position="225"/>
        <end position="259"/>
    </location>
</feature>
<dbReference type="InterPro" id="IPR003661">
    <property type="entry name" value="HisK_dim/P_dom"/>
</dbReference>
<dbReference type="Gene3D" id="3.30.450.20">
    <property type="entry name" value="PAS domain"/>
    <property type="match status" value="3"/>
</dbReference>
<dbReference type="SMART" id="SM00086">
    <property type="entry name" value="PAC"/>
    <property type="match status" value="2"/>
</dbReference>
<dbReference type="PRINTS" id="PR00344">
    <property type="entry name" value="BCTRLSENSOR"/>
</dbReference>
<dbReference type="InterPro" id="IPR013656">
    <property type="entry name" value="PAS_4"/>
</dbReference>
<dbReference type="SMART" id="SM00387">
    <property type="entry name" value="HATPase_c"/>
    <property type="match status" value="1"/>
</dbReference>
<dbReference type="SMART" id="SM00388">
    <property type="entry name" value="HisKA"/>
    <property type="match status" value="1"/>
</dbReference>
<dbReference type="GO" id="GO:0000155">
    <property type="term" value="F:phosphorelay sensor kinase activity"/>
    <property type="evidence" value="ECO:0007669"/>
    <property type="project" value="InterPro"/>
</dbReference>
<dbReference type="PANTHER" id="PTHR43304:SF1">
    <property type="entry name" value="PAC DOMAIN-CONTAINING PROTEIN"/>
    <property type="match status" value="1"/>
</dbReference>
<dbReference type="InterPro" id="IPR036097">
    <property type="entry name" value="HisK_dim/P_sf"/>
</dbReference>
<dbReference type="EMBL" id="CP037452">
    <property type="protein sequence ID" value="QDV51627.1"/>
    <property type="molecule type" value="Genomic_DNA"/>
</dbReference>
<evidence type="ECO:0000256" key="2">
    <source>
        <dbReference type="ARBA" id="ARBA00012438"/>
    </source>
</evidence>
<evidence type="ECO:0000259" key="8">
    <source>
        <dbReference type="PROSITE" id="PS50109"/>
    </source>
</evidence>
<sequence>MGTKRKRLLLLTISGLLTLLVFLTDLQVSLNIAVPAFYAVAIVLVAGQRRIWPVLLSACICSGLTFVPVLLESRANVPQFVWENRFIALSMIWIAVTGNLIFLRQTQFKRNLFKQLPPFFENSSLAVYIKDFHNHSVWINQQFRKLIGPVDQVPGFTIVNAKQSLKEEPIVSSLINNRQMKWDYNPLINDSNQTFGTLCLGIDLTDLKRYEEALKTSVEQRTSELSQINESLRQEIAERKKAERELQAALQRTQDILDSLFVFVGVLSTDGILLEANRAPLEAAHLELTDAIGKPFWETYWWNYSVDTQTELKQEFAQAAQGKSVRYHTKARLSQKNFINLDITFGPLYDSEGNVTQIIASAVDITDRLLAEKNAAQKTAQLETMLEVNPDFFFHLKTDGTILGYESSKQNHLFPTITDSLHQRINELVPESVAHHFEAAIHKFSQSHTLTSFEYTLKINKQPHWFQARLLPYLTDEILVIIQDIHERKAAEIEMNNMHNRLFEAQRLAHIGSWEWNIKDDTLWWSEEVYCILGLNDAQFPPETDSFLKMIHEDDRNKVQRLISNTLQNNLPFSIEHRIIRLNGELRHVHNQAAVKKSIDGEMLVMYGTIQDVTEKYETNKMVQEYRDELAHVSRLAVMGELAAGLSHELNQPLTAIANYSSTMKFLLKQGGDISELVSKIEAQSLRSGDIVRRLKNLAEKRKQQRLLFNIQESVRNALQLMNYQIRLNQVQVEVISENKFPTVFADRVQIEQVLVNLVKNAVEAMADTPLPRVLTISIEADTKSSTLISVADTGKGIPEELKQRLFTPFTTNKKEGLGIGLSLSRSLIDASDGELWHCQNSNGGATFYISLPSPKQIKKVG</sequence>
<dbReference type="EC" id="2.7.13.3" evidence="2"/>
<dbReference type="InterPro" id="IPR052162">
    <property type="entry name" value="Sensor_kinase/Photoreceptor"/>
</dbReference>
<dbReference type="InterPro" id="IPR013655">
    <property type="entry name" value="PAS_fold_3"/>
</dbReference>
<feature type="transmembrane region" description="Helical" evidence="7">
    <location>
        <begin position="51"/>
        <end position="71"/>
    </location>
</feature>
<keyword evidence="7" id="KW-0472">Membrane</keyword>
<dbReference type="PROSITE" id="PS50109">
    <property type="entry name" value="HIS_KIN"/>
    <property type="match status" value="1"/>
</dbReference>
<dbReference type="KEGG" id="gfm:Enr17x_36840"/>
<evidence type="ECO:0000256" key="5">
    <source>
        <dbReference type="ARBA" id="ARBA00022777"/>
    </source>
</evidence>
<name>A0A518IEX8_9PLAN</name>
<protein>
    <recommendedName>
        <fullName evidence="2">histidine kinase</fullName>
        <ecNumber evidence="2">2.7.13.3</ecNumber>
    </recommendedName>
</protein>
<feature type="domain" description="PAC" evidence="10">
    <location>
        <begin position="323"/>
        <end position="377"/>
    </location>
</feature>
<dbReference type="OrthoDB" id="290376at2"/>
<dbReference type="InterPro" id="IPR004358">
    <property type="entry name" value="Sig_transdc_His_kin-like_C"/>
</dbReference>
<gene>
    <name evidence="11" type="primary">fixL_3</name>
    <name evidence="11" type="ORF">Enr17x_36840</name>
</gene>
<dbReference type="AlphaFoldDB" id="A0A518IEX8"/>
<accession>A0A518IEX8</accession>
<dbReference type="SUPFAM" id="SSF55785">
    <property type="entry name" value="PYP-like sensor domain (PAS domain)"/>
    <property type="match status" value="3"/>
</dbReference>